<comment type="caution">
    <text evidence="2">The sequence shown here is derived from an EMBL/GenBank/DDBJ whole genome shotgun (WGS) entry which is preliminary data.</text>
</comment>
<protein>
    <submittedName>
        <fullName evidence="2">AN1-type zinc finger protein 5-like</fullName>
    </submittedName>
</protein>
<dbReference type="EMBL" id="BAAFJT010000001">
    <property type="protein sequence ID" value="GAB0180894.1"/>
    <property type="molecule type" value="Genomic_DNA"/>
</dbReference>
<proteinExistence type="predicted"/>
<evidence type="ECO:0000313" key="3">
    <source>
        <dbReference type="Proteomes" id="UP001623348"/>
    </source>
</evidence>
<name>A0ABC9W7Y3_GRUJA</name>
<accession>A0ABC9W7Y3</accession>
<organism evidence="2 3">
    <name type="scientific">Grus japonensis</name>
    <name type="common">Japanese crane</name>
    <name type="synonym">Red-crowned crane</name>
    <dbReference type="NCBI Taxonomy" id="30415"/>
    <lineage>
        <taxon>Eukaryota</taxon>
        <taxon>Metazoa</taxon>
        <taxon>Chordata</taxon>
        <taxon>Craniata</taxon>
        <taxon>Vertebrata</taxon>
        <taxon>Euteleostomi</taxon>
        <taxon>Archelosauria</taxon>
        <taxon>Archosauria</taxon>
        <taxon>Dinosauria</taxon>
        <taxon>Saurischia</taxon>
        <taxon>Theropoda</taxon>
        <taxon>Coelurosauria</taxon>
        <taxon>Aves</taxon>
        <taxon>Neognathae</taxon>
        <taxon>Neoaves</taxon>
        <taxon>Gruiformes</taxon>
        <taxon>Gruidae</taxon>
        <taxon>Grus</taxon>
    </lineage>
</organism>
<evidence type="ECO:0000313" key="2">
    <source>
        <dbReference type="EMBL" id="GAB0180894.1"/>
    </source>
</evidence>
<keyword evidence="3" id="KW-1185">Reference proteome</keyword>
<feature type="region of interest" description="Disordered" evidence="1">
    <location>
        <begin position="33"/>
        <end position="56"/>
    </location>
</feature>
<dbReference type="Proteomes" id="UP001623348">
    <property type="component" value="Unassembled WGS sequence"/>
</dbReference>
<reference evidence="2 3" key="1">
    <citation type="submission" date="2024-06" db="EMBL/GenBank/DDBJ databases">
        <title>The draft genome of Grus japonensis, version 3.</title>
        <authorList>
            <person name="Nabeshima K."/>
            <person name="Suzuki S."/>
            <person name="Onuma M."/>
        </authorList>
    </citation>
    <scope>NUCLEOTIDE SEQUENCE [LARGE SCALE GENOMIC DNA]</scope>
    <source>
        <strain evidence="2 3">451A</strain>
    </source>
</reference>
<dbReference type="AlphaFoldDB" id="A0ABC9W7Y3"/>
<evidence type="ECO:0000256" key="1">
    <source>
        <dbReference type="SAM" id="MobiDB-lite"/>
    </source>
</evidence>
<gene>
    <name evidence="2" type="ORF">GRJ2_000554700</name>
</gene>
<sequence length="122" mass="12718">MEKTMVRQAVSLQPMEDDTGADIHLQPMEDPTLEQVDAPKGGCGPIGGPMLEQSVPEGLYPVEGTHAGAVGEELQPEGRTHVAEVRGGLSPMGGTPCCFLSRPCRGGGVNERLGGHLAVCQT</sequence>